<dbReference type="PROSITE" id="PS00211">
    <property type="entry name" value="ABC_TRANSPORTER_1"/>
    <property type="match status" value="1"/>
</dbReference>
<evidence type="ECO:0000259" key="4">
    <source>
        <dbReference type="PROSITE" id="PS50893"/>
    </source>
</evidence>
<dbReference type="PANTHER" id="PTHR43038:SF3">
    <property type="entry name" value="ABC TRANSPORTER G FAMILY MEMBER 20 ISOFORM X1"/>
    <property type="match status" value="1"/>
</dbReference>
<reference evidence="5" key="1">
    <citation type="submission" date="2020-10" db="EMBL/GenBank/DDBJ databases">
        <title>Connecting structure to function with the recovery of over 1000 high-quality activated sludge metagenome-assembled genomes encoding full-length rRNA genes using long-read sequencing.</title>
        <authorList>
            <person name="Singleton C.M."/>
            <person name="Petriglieri F."/>
            <person name="Kristensen J.M."/>
            <person name="Kirkegaard R.H."/>
            <person name="Michaelsen T.Y."/>
            <person name="Andersen M.H."/>
            <person name="Karst S.M."/>
            <person name="Dueholm M.S."/>
            <person name="Nielsen P.H."/>
            <person name="Albertsen M."/>
        </authorList>
    </citation>
    <scope>NUCLEOTIDE SEQUENCE</scope>
    <source>
        <strain evidence="5">Skiv_18-Q3-R9-52_MAXAC.067</strain>
    </source>
</reference>
<dbReference type="SUPFAM" id="SSF52540">
    <property type="entry name" value="P-loop containing nucleoside triphosphate hydrolases"/>
    <property type="match status" value="2"/>
</dbReference>
<dbReference type="InterPro" id="IPR027417">
    <property type="entry name" value="P-loop_NTPase"/>
</dbReference>
<keyword evidence="2 5" id="KW-0067">ATP-binding</keyword>
<protein>
    <submittedName>
        <fullName evidence="5">ABC transporter ATP-binding protein</fullName>
    </submittedName>
</protein>
<evidence type="ECO:0000313" key="5">
    <source>
        <dbReference type="EMBL" id="MBK9795920.1"/>
    </source>
</evidence>
<dbReference type="SMART" id="SM00382">
    <property type="entry name" value="AAA"/>
    <property type="match status" value="2"/>
</dbReference>
<dbReference type="CDD" id="cd03230">
    <property type="entry name" value="ABC_DR_subfamily_A"/>
    <property type="match status" value="1"/>
</dbReference>
<dbReference type="AlphaFoldDB" id="A0A9D7XKV8"/>
<keyword evidence="1" id="KW-0547">Nucleotide-binding</keyword>
<dbReference type="InterPro" id="IPR003593">
    <property type="entry name" value="AAA+_ATPase"/>
</dbReference>
<evidence type="ECO:0000313" key="6">
    <source>
        <dbReference type="Proteomes" id="UP000886657"/>
    </source>
</evidence>
<feature type="region of interest" description="Disordered" evidence="3">
    <location>
        <begin position="1"/>
        <end position="20"/>
    </location>
</feature>
<dbReference type="Proteomes" id="UP000886657">
    <property type="component" value="Unassembled WGS sequence"/>
</dbReference>
<name>A0A9D7XKV8_9BACT</name>
<evidence type="ECO:0000256" key="2">
    <source>
        <dbReference type="ARBA" id="ARBA00022840"/>
    </source>
</evidence>
<dbReference type="GO" id="GO:0005524">
    <property type="term" value="F:ATP binding"/>
    <property type="evidence" value="ECO:0007669"/>
    <property type="project" value="UniProtKB-KW"/>
</dbReference>
<sequence length="599" mass="65068">MTSRAALPRPEAPTAPPPGGAAIEVRDLVKRFGADGPPALDHIATWIAPGTITGLVGPDGAGKTTLLRTLAGLLAPTSGTVRILGQDPMAKGSLREQIGYMPQKFGLYEDLSVQENLDLYADLRNVLGDARRKSFEQMLAFTDLARFTDRLAGRLSGGMKQKLGLACSLLGSPQVLLLDEPGVGVDPISRRELWRMVRELARGGMTILWSTAYLDEAELCDDVRLMNGGCILAAGTPQALMGAMQGRSLHLTRLSAPRRDVLQRALRAPEVLDGVIQGDQVRLVLRDAGQRPDLGPIQAGPEAVLVEVAPRLEDAFISLLGGGPGGDSPLAGVTREVELHLDLDPQAVIEARELTKRFGDFTATDAVSFRVPKGEVFGLLGPNGAGKSTTFKMECGLLKPTLGQALVMGIDLKTSPSAARQRLGYMAQKFSLYTQLTARENLEFFSGVYGLRGDAQRLKIQEMIEAFDLGPWLSRRTLDLPLGLKQRLALACALMHEPEILFLDEPTSGVDPITRREFWTHINALAQKGVTIMVTTHFMDEAEYCDRIGLIYRGRLIALGTPDQLKRSTRTPECPDPSMEDAFIHLIQAFQAQLDEVVP</sequence>
<feature type="domain" description="ABC transporter" evidence="4">
    <location>
        <begin position="23"/>
        <end position="253"/>
    </location>
</feature>
<feature type="domain" description="ABC transporter" evidence="4">
    <location>
        <begin position="349"/>
        <end position="578"/>
    </location>
</feature>
<gene>
    <name evidence="5" type="ORF">IPP58_05405</name>
</gene>
<dbReference type="Pfam" id="PF00005">
    <property type="entry name" value="ABC_tran"/>
    <property type="match status" value="2"/>
</dbReference>
<dbReference type="GO" id="GO:0016887">
    <property type="term" value="F:ATP hydrolysis activity"/>
    <property type="evidence" value="ECO:0007669"/>
    <property type="project" value="InterPro"/>
</dbReference>
<dbReference type="InterPro" id="IPR017871">
    <property type="entry name" value="ABC_transporter-like_CS"/>
</dbReference>
<dbReference type="Gene3D" id="3.40.50.300">
    <property type="entry name" value="P-loop containing nucleotide triphosphate hydrolases"/>
    <property type="match status" value="2"/>
</dbReference>
<organism evidence="5 6">
    <name type="scientific">Candidatus Geothrix skivensis</name>
    <dbReference type="NCBI Taxonomy" id="2954439"/>
    <lineage>
        <taxon>Bacteria</taxon>
        <taxon>Pseudomonadati</taxon>
        <taxon>Acidobacteriota</taxon>
        <taxon>Holophagae</taxon>
        <taxon>Holophagales</taxon>
        <taxon>Holophagaceae</taxon>
        <taxon>Geothrix</taxon>
    </lineage>
</organism>
<dbReference type="PROSITE" id="PS50893">
    <property type="entry name" value="ABC_TRANSPORTER_2"/>
    <property type="match status" value="2"/>
</dbReference>
<comment type="caution">
    <text evidence="5">The sequence shown here is derived from an EMBL/GenBank/DDBJ whole genome shotgun (WGS) entry which is preliminary data.</text>
</comment>
<dbReference type="InterPro" id="IPR003439">
    <property type="entry name" value="ABC_transporter-like_ATP-bd"/>
</dbReference>
<proteinExistence type="predicted"/>
<feature type="compositionally biased region" description="Pro residues" evidence="3">
    <location>
        <begin position="10"/>
        <end position="19"/>
    </location>
</feature>
<dbReference type="PANTHER" id="PTHR43038">
    <property type="entry name" value="ATP-BINDING CASSETTE, SUB-FAMILY H, MEMBER 1"/>
    <property type="match status" value="1"/>
</dbReference>
<dbReference type="EMBL" id="JADKIO010000005">
    <property type="protein sequence ID" value="MBK9795920.1"/>
    <property type="molecule type" value="Genomic_DNA"/>
</dbReference>
<evidence type="ECO:0000256" key="3">
    <source>
        <dbReference type="SAM" id="MobiDB-lite"/>
    </source>
</evidence>
<evidence type="ECO:0000256" key="1">
    <source>
        <dbReference type="ARBA" id="ARBA00022741"/>
    </source>
</evidence>
<accession>A0A9D7XKV8</accession>